<evidence type="ECO:0000256" key="1">
    <source>
        <dbReference type="ARBA" id="ARBA00004123"/>
    </source>
</evidence>
<evidence type="ECO:0000256" key="4">
    <source>
        <dbReference type="ARBA" id="ARBA00023242"/>
    </source>
</evidence>
<dbReference type="Gene3D" id="4.10.280.10">
    <property type="entry name" value="Helix-loop-helix DNA-binding domain"/>
    <property type="match status" value="1"/>
</dbReference>
<name>A0ABD1Y4T2_9MARC</name>
<keyword evidence="4" id="KW-0539">Nucleus</keyword>
<dbReference type="InterPro" id="IPR011598">
    <property type="entry name" value="bHLH_dom"/>
</dbReference>
<accession>A0ABD1Y4T2</accession>
<dbReference type="SMART" id="SM00353">
    <property type="entry name" value="HLH"/>
    <property type="match status" value="1"/>
</dbReference>
<keyword evidence="3" id="KW-0804">Transcription</keyword>
<dbReference type="SUPFAM" id="SSF47459">
    <property type="entry name" value="HLH, helix-loop-helix DNA-binding domain"/>
    <property type="match status" value="1"/>
</dbReference>
<dbReference type="EMBL" id="JBHFFA010000006">
    <property type="protein sequence ID" value="KAL2621765.1"/>
    <property type="molecule type" value="Genomic_DNA"/>
</dbReference>
<keyword evidence="7" id="KW-1185">Reference proteome</keyword>
<sequence length="414" mass="45406">MEFTPSSRGSVQWLSELGLEDPSLVRQSGTLFPSSTDQLINLNGHQTDGNFPYPPSVQGLRNANGTKLPIPALPSGSYTPYSLPLDNFGNLERPMKMPRHNGWEGDICHQTQGTSRVPIYPGKIQQRIEQIMQPEKVGSQLPEGSASSVLKLEEMRESVCSTMRSISRTLMLGVQENGSDVYSLLETRSSSCGRKGSSSLGDPVRDIANAELGYVAVKQEQVGASQTLPTVPVKASGHTQDHIMAERKRREKLSQRFIALSAIVPGLKKMDKASVLGDAIKYVKHLQDRVKTLEETVPKHGVRSVYTVKKQAKNSNEEENTFENITATAAETDEQAAEIEARMMEKKVLIKLHCEKKKDVLTKSLAELEKLHLVIISANILSFSSALDLTLNAEVEEGSDLTADDIVSVLQAAL</sequence>
<reference evidence="6 7" key="1">
    <citation type="submission" date="2024-09" db="EMBL/GenBank/DDBJ databases">
        <title>Chromosome-scale assembly of Riccia fluitans.</title>
        <authorList>
            <person name="Paukszto L."/>
            <person name="Sawicki J."/>
            <person name="Karawczyk K."/>
            <person name="Piernik-Szablinska J."/>
            <person name="Szczecinska M."/>
            <person name="Mazdziarz M."/>
        </authorList>
    </citation>
    <scope>NUCLEOTIDE SEQUENCE [LARGE SCALE GENOMIC DNA]</scope>
    <source>
        <strain evidence="6">Rf_01</strain>
        <tissue evidence="6">Aerial parts of the thallus</tissue>
    </source>
</reference>
<dbReference type="Proteomes" id="UP001605036">
    <property type="component" value="Unassembled WGS sequence"/>
</dbReference>
<gene>
    <name evidence="6" type="ORF">R1flu_001970</name>
</gene>
<evidence type="ECO:0000313" key="7">
    <source>
        <dbReference type="Proteomes" id="UP001605036"/>
    </source>
</evidence>
<dbReference type="PANTHER" id="PTHR45959:SF2">
    <property type="entry name" value="BHLH TRANSCRIPTION FACTOR"/>
    <property type="match status" value="1"/>
</dbReference>
<dbReference type="Pfam" id="PF00010">
    <property type="entry name" value="HLH"/>
    <property type="match status" value="1"/>
</dbReference>
<keyword evidence="2" id="KW-0805">Transcription regulation</keyword>
<protein>
    <recommendedName>
        <fullName evidence="5">BHLH domain-containing protein</fullName>
    </recommendedName>
</protein>
<dbReference type="AlphaFoldDB" id="A0ABD1Y4T2"/>
<proteinExistence type="predicted"/>
<feature type="domain" description="BHLH" evidence="5">
    <location>
        <begin position="237"/>
        <end position="286"/>
    </location>
</feature>
<dbReference type="InterPro" id="IPR036638">
    <property type="entry name" value="HLH_DNA-bd_sf"/>
</dbReference>
<dbReference type="PROSITE" id="PS50888">
    <property type="entry name" value="BHLH"/>
    <property type="match status" value="1"/>
</dbReference>
<comment type="subcellular location">
    <subcellularLocation>
        <location evidence="1">Nucleus</location>
    </subcellularLocation>
</comment>
<evidence type="ECO:0000313" key="6">
    <source>
        <dbReference type="EMBL" id="KAL2621765.1"/>
    </source>
</evidence>
<dbReference type="Pfam" id="PF22754">
    <property type="entry name" value="bHLH-TF_ACT-like_plant"/>
    <property type="match status" value="1"/>
</dbReference>
<dbReference type="GO" id="GO:0005634">
    <property type="term" value="C:nucleus"/>
    <property type="evidence" value="ECO:0007669"/>
    <property type="project" value="UniProtKB-SubCell"/>
</dbReference>
<dbReference type="PANTHER" id="PTHR45959">
    <property type="entry name" value="BHLH TRANSCRIPTION FACTOR"/>
    <property type="match status" value="1"/>
</dbReference>
<evidence type="ECO:0000259" key="5">
    <source>
        <dbReference type="PROSITE" id="PS50888"/>
    </source>
</evidence>
<evidence type="ECO:0000256" key="3">
    <source>
        <dbReference type="ARBA" id="ARBA00023163"/>
    </source>
</evidence>
<dbReference type="InterPro" id="IPR054502">
    <property type="entry name" value="bHLH-TF_ACT-like_plant"/>
</dbReference>
<evidence type="ECO:0000256" key="2">
    <source>
        <dbReference type="ARBA" id="ARBA00023015"/>
    </source>
</evidence>
<comment type="caution">
    <text evidence="6">The sequence shown here is derived from an EMBL/GenBank/DDBJ whole genome shotgun (WGS) entry which is preliminary data.</text>
</comment>
<dbReference type="InterPro" id="IPR052610">
    <property type="entry name" value="bHLH_transcription_regulator"/>
</dbReference>
<organism evidence="6 7">
    <name type="scientific">Riccia fluitans</name>
    <dbReference type="NCBI Taxonomy" id="41844"/>
    <lineage>
        <taxon>Eukaryota</taxon>
        <taxon>Viridiplantae</taxon>
        <taxon>Streptophyta</taxon>
        <taxon>Embryophyta</taxon>
        <taxon>Marchantiophyta</taxon>
        <taxon>Marchantiopsida</taxon>
        <taxon>Marchantiidae</taxon>
        <taxon>Marchantiales</taxon>
        <taxon>Ricciaceae</taxon>
        <taxon>Riccia</taxon>
    </lineage>
</organism>
<dbReference type="CDD" id="cd11452">
    <property type="entry name" value="bHLH_AtNAI1_like"/>
    <property type="match status" value="1"/>
</dbReference>